<proteinExistence type="inferred from homology"/>
<dbReference type="Pfam" id="PF00067">
    <property type="entry name" value="p450"/>
    <property type="match status" value="1"/>
</dbReference>
<dbReference type="InterPro" id="IPR036396">
    <property type="entry name" value="Cyt_P450_sf"/>
</dbReference>
<dbReference type="Gene3D" id="1.10.630.10">
    <property type="entry name" value="Cytochrome P450"/>
    <property type="match status" value="1"/>
</dbReference>
<name>A0ABN3A789_9ACTN</name>
<keyword evidence="2" id="KW-0349">Heme</keyword>
<sequence>MALTTEEPARFVLDPATLDVHGDNERLRAAGALVPVEIEGVRAWAAARYSALEAVLAHPDLSRDVRHWSAEGRRSLCPAGTLAQVVLARTMLNAEGDDHRRLRGPLSPLFSARRIAALRPRVEAVTADFVDRLAELPPGPADLRREFAYPLPCDVISDIMGIPRDRRPVLHEHGHVLATTRGGADELTGARTARDAVIREVVDERRRNPAGDLISELVALEGRELTAGEVFDTVQEVFVAGHATTVNLITNAVRLLLSRPDQLALVRSGARPWSAAVEEALRLEPPLRHFPMRYATRDVEIGGVTVRRGEAVLACFAAAGRDPDRYGERAARFDLAPDAPPHLSFGHGPHFCLGAPLGRLVGEVALAALFEAFPGIALAAAEDELRPVPSVLAVSTTSLPVLLGGRAR</sequence>
<evidence type="ECO:0000256" key="2">
    <source>
        <dbReference type="RuleBase" id="RU000461"/>
    </source>
</evidence>
<protein>
    <submittedName>
        <fullName evidence="3">Cytochrome P450</fullName>
    </submittedName>
</protein>
<dbReference type="SUPFAM" id="SSF48264">
    <property type="entry name" value="Cytochrome P450"/>
    <property type="match status" value="1"/>
</dbReference>
<dbReference type="RefSeq" id="WP_344275540.1">
    <property type="nucleotide sequence ID" value="NZ_BAAAMR010000068.1"/>
</dbReference>
<dbReference type="PROSITE" id="PS00086">
    <property type="entry name" value="CYTOCHROME_P450"/>
    <property type="match status" value="1"/>
</dbReference>
<keyword evidence="2" id="KW-0560">Oxidoreductase</keyword>
<dbReference type="CDD" id="cd11029">
    <property type="entry name" value="CYP107-like"/>
    <property type="match status" value="1"/>
</dbReference>
<dbReference type="InterPro" id="IPR002397">
    <property type="entry name" value="Cyt_P450_B"/>
</dbReference>
<keyword evidence="2" id="KW-0479">Metal-binding</keyword>
<evidence type="ECO:0000256" key="1">
    <source>
        <dbReference type="ARBA" id="ARBA00010617"/>
    </source>
</evidence>
<accession>A0ABN3A789</accession>
<dbReference type="EMBL" id="BAAAMR010000068">
    <property type="protein sequence ID" value="GAA2155489.1"/>
    <property type="molecule type" value="Genomic_DNA"/>
</dbReference>
<dbReference type="PANTHER" id="PTHR46696:SF1">
    <property type="entry name" value="CYTOCHROME P450 YJIB-RELATED"/>
    <property type="match status" value="1"/>
</dbReference>
<dbReference type="PRINTS" id="PR00359">
    <property type="entry name" value="BP450"/>
</dbReference>
<comment type="similarity">
    <text evidence="1 2">Belongs to the cytochrome P450 family.</text>
</comment>
<gene>
    <name evidence="3" type="ORF">GCM10009727_63490</name>
</gene>
<dbReference type="PANTHER" id="PTHR46696">
    <property type="entry name" value="P450, PUTATIVE (EUROFUNG)-RELATED"/>
    <property type="match status" value="1"/>
</dbReference>
<dbReference type="InterPro" id="IPR001128">
    <property type="entry name" value="Cyt_P450"/>
</dbReference>
<dbReference type="Proteomes" id="UP001501020">
    <property type="component" value="Unassembled WGS sequence"/>
</dbReference>
<keyword evidence="4" id="KW-1185">Reference proteome</keyword>
<reference evidence="3 4" key="1">
    <citation type="journal article" date="2019" name="Int. J. Syst. Evol. Microbiol.">
        <title>The Global Catalogue of Microorganisms (GCM) 10K type strain sequencing project: providing services to taxonomists for standard genome sequencing and annotation.</title>
        <authorList>
            <consortium name="The Broad Institute Genomics Platform"/>
            <consortium name="The Broad Institute Genome Sequencing Center for Infectious Disease"/>
            <person name="Wu L."/>
            <person name="Ma J."/>
        </authorList>
    </citation>
    <scope>NUCLEOTIDE SEQUENCE [LARGE SCALE GENOMIC DNA]</scope>
    <source>
        <strain evidence="3 4">JCM 13850</strain>
    </source>
</reference>
<comment type="caution">
    <text evidence="3">The sequence shown here is derived from an EMBL/GenBank/DDBJ whole genome shotgun (WGS) entry which is preliminary data.</text>
</comment>
<keyword evidence="2" id="KW-0408">Iron</keyword>
<dbReference type="InterPro" id="IPR017972">
    <property type="entry name" value="Cyt_P450_CS"/>
</dbReference>
<evidence type="ECO:0000313" key="3">
    <source>
        <dbReference type="EMBL" id="GAA2155489.1"/>
    </source>
</evidence>
<organism evidence="3 4">
    <name type="scientific">Actinomadura napierensis</name>
    <dbReference type="NCBI Taxonomy" id="267854"/>
    <lineage>
        <taxon>Bacteria</taxon>
        <taxon>Bacillati</taxon>
        <taxon>Actinomycetota</taxon>
        <taxon>Actinomycetes</taxon>
        <taxon>Streptosporangiales</taxon>
        <taxon>Thermomonosporaceae</taxon>
        <taxon>Actinomadura</taxon>
    </lineage>
</organism>
<evidence type="ECO:0000313" key="4">
    <source>
        <dbReference type="Proteomes" id="UP001501020"/>
    </source>
</evidence>
<keyword evidence="2" id="KW-0503">Monooxygenase</keyword>